<feature type="region of interest" description="Disordered" evidence="1">
    <location>
        <begin position="395"/>
        <end position="539"/>
    </location>
</feature>
<reference evidence="2 3" key="1">
    <citation type="submission" date="2019-10" db="EMBL/GenBank/DDBJ databases">
        <authorList>
            <person name="Palmer J.M."/>
        </authorList>
    </citation>
    <scope>NUCLEOTIDE SEQUENCE [LARGE SCALE GENOMIC DNA]</scope>
    <source>
        <strain evidence="2 3">TWF506</strain>
    </source>
</reference>
<dbReference type="AlphaFoldDB" id="A0AAN8S1J3"/>
<feature type="region of interest" description="Disordered" evidence="1">
    <location>
        <begin position="557"/>
        <end position="614"/>
    </location>
</feature>
<feature type="compositionally biased region" description="Acidic residues" evidence="1">
    <location>
        <begin position="449"/>
        <end position="463"/>
    </location>
</feature>
<feature type="compositionally biased region" description="Basic and acidic residues" evidence="1">
    <location>
        <begin position="505"/>
        <end position="526"/>
    </location>
</feature>
<evidence type="ECO:0000256" key="1">
    <source>
        <dbReference type="SAM" id="MobiDB-lite"/>
    </source>
</evidence>
<gene>
    <name evidence="2" type="ORF">TWF506_006841</name>
</gene>
<comment type="caution">
    <text evidence="2">The sequence shown here is derived from an EMBL/GenBank/DDBJ whole genome shotgun (WGS) entry which is preliminary data.</text>
</comment>
<protein>
    <submittedName>
        <fullName evidence="2">Uncharacterized protein</fullName>
    </submittedName>
</protein>
<name>A0AAN8S1J3_9PEZI</name>
<evidence type="ECO:0000313" key="2">
    <source>
        <dbReference type="EMBL" id="KAK6516961.1"/>
    </source>
</evidence>
<keyword evidence="3" id="KW-1185">Reference proteome</keyword>
<feature type="compositionally biased region" description="Basic and acidic residues" evidence="1">
    <location>
        <begin position="425"/>
        <end position="448"/>
    </location>
</feature>
<accession>A0AAN8S1J3</accession>
<feature type="compositionally biased region" description="Acidic residues" evidence="1">
    <location>
        <begin position="250"/>
        <end position="259"/>
    </location>
</feature>
<dbReference type="Proteomes" id="UP001307849">
    <property type="component" value="Unassembled WGS sequence"/>
</dbReference>
<feature type="region of interest" description="Disordered" evidence="1">
    <location>
        <begin position="250"/>
        <end position="327"/>
    </location>
</feature>
<dbReference type="EMBL" id="JAVHJM010000003">
    <property type="protein sequence ID" value="KAK6516961.1"/>
    <property type="molecule type" value="Genomic_DNA"/>
</dbReference>
<organism evidence="2 3">
    <name type="scientific">Arthrobotrys conoides</name>
    <dbReference type="NCBI Taxonomy" id="74498"/>
    <lineage>
        <taxon>Eukaryota</taxon>
        <taxon>Fungi</taxon>
        <taxon>Dikarya</taxon>
        <taxon>Ascomycota</taxon>
        <taxon>Pezizomycotina</taxon>
        <taxon>Orbiliomycetes</taxon>
        <taxon>Orbiliales</taxon>
        <taxon>Orbiliaceae</taxon>
        <taxon>Arthrobotrys</taxon>
    </lineage>
</organism>
<feature type="compositionally biased region" description="Basic residues" evidence="1">
    <location>
        <begin position="300"/>
        <end position="312"/>
    </location>
</feature>
<proteinExistence type="predicted"/>
<feature type="compositionally biased region" description="Basic and acidic residues" evidence="1">
    <location>
        <begin position="289"/>
        <end position="299"/>
    </location>
</feature>
<feature type="compositionally biased region" description="Basic and acidic residues" evidence="1">
    <location>
        <begin position="566"/>
        <end position="580"/>
    </location>
</feature>
<sequence>MNDYLISWNLIDDRGQIIHHPQRGYPLGHNMWFKDHRLRGLRDVDVGRLPELRYVSSTIMKMIVNPDSDGKSELCFKGKQNPMNDNTPWSRLQWYPDGRDGQVPHHILMRFGENAPSGHPIRRPGLGCPKPIQYLLHRTDLLDPDEDPGTHHDLCFFDIPVGIFWGMVGLRSLNRWWVVPLLINHSEWWKTDPTGPEYFDPTPYQPVNATLPRGCYLKIRIAVVSDRPQLKHSYFRFLYRGEIQIDETDDEYQAEEDSDHDDHHFDSGPDQGGDQVDSGEMQMIMYNPRSHEEQSDSRGGRRKVSKLLRRHTDRGSYGSPTYEDERMISPPHRENYIRAPPRRHNAGEEMMESPTPPSIPGSLKLEFLYISDERLMPDNLMLNRSEDDRQDLLRRGTGLGLNNLPSSVEEEPLPGMRKRRKDRSRGHYRDYGHEDYMRDAPGERAQHYEEEDYDDKYSDDEYSEDGRPTRPRRDHPVAPGMDYEYPDRGEYHPHMHHAAPGESWEYPKVHRDSRSRRKSDYSRHTEEEESFDESVGSPRAYIVSGYPEHAGVYYERHEADDLGSYHCRDSSPGRDYRGPEDEGGAAILVAHEEDEERRRRRRKRSTYQESYYHE</sequence>
<evidence type="ECO:0000313" key="3">
    <source>
        <dbReference type="Proteomes" id="UP001307849"/>
    </source>
</evidence>